<reference evidence="2" key="1">
    <citation type="journal article" date="2014" name="Int. J. Syst. Evol. Microbiol.">
        <title>Complete genome sequence of Corynebacterium casei LMG S-19264T (=DSM 44701T), isolated from a smear-ripened cheese.</title>
        <authorList>
            <consortium name="US DOE Joint Genome Institute (JGI-PGF)"/>
            <person name="Walter F."/>
            <person name="Albersmeier A."/>
            <person name="Kalinowski J."/>
            <person name="Ruckert C."/>
        </authorList>
    </citation>
    <scope>NUCLEOTIDE SEQUENCE</scope>
    <source>
        <strain evidence="2">JCM 4956</strain>
    </source>
</reference>
<gene>
    <name evidence="2" type="ORF">GCM10010515_36610</name>
</gene>
<sequence length="57" mass="5744">MRGSVVAGRAVPRAPPGGSAESAVSVAHATRTVGTQRASSHYAALTTVLREELSVGL</sequence>
<evidence type="ECO:0000313" key="3">
    <source>
        <dbReference type="Proteomes" id="UP000645555"/>
    </source>
</evidence>
<feature type="region of interest" description="Disordered" evidence="1">
    <location>
        <begin position="1"/>
        <end position="40"/>
    </location>
</feature>
<accession>A0A918NGE6</accession>
<protein>
    <submittedName>
        <fullName evidence="2">Uncharacterized protein</fullName>
    </submittedName>
</protein>
<evidence type="ECO:0000256" key="1">
    <source>
        <dbReference type="SAM" id="MobiDB-lite"/>
    </source>
</evidence>
<organism evidence="2 3">
    <name type="scientific">Streptomyces fructofermentans</name>
    <dbReference type="NCBI Taxonomy" id="152141"/>
    <lineage>
        <taxon>Bacteria</taxon>
        <taxon>Bacillati</taxon>
        <taxon>Actinomycetota</taxon>
        <taxon>Actinomycetes</taxon>
        <taxon>Kitasatosporales</taxon>
        <taxon>Streptomycetaceae</taxon>
        <taxon>Streptomyces</taxon>
    </lineage>
</organism>
<dbReference type="EMBL" id="BMWD01000011">
    <property type="protein sequence ID" value="GGX65625.1"/>
    <property type="molecule type" value="Genomic_DNA"/>
</dbReference>
<dbReference type="AlphaFoldDB" id="A0A918NGE6"/>
<reference evidence="2" key="2">
    <citation type="submission" date="2020-09" db="EMBL/GenBank/DDBJ databases">
        <authorList>
            <person name="Sun Q."/>
            <person name="Ohkuma M."/>
        </authorList>
    </citation>
    <scope>NUCLEOTIDE SEQUENCE</scope>
    <source>
        <strain evidence="2">JCM 4956</strain>
    </source>
</reference>
<keyword evidence="3" id="KW-1185">Reference proteome</keyword>
<comment type="caution">
    <text evidence="2">The sequence shown here is derived from an EMBL/GenBank/DDBJ whole genome shotgun (WGS) entry which is preliminary data.</text>
</comment>
<evidence type="ECO:0000313" key="2">
    <source>
        <dbReference type="EMBL" id="GGX65625.1"/>
    </source>
</evidence>
<name>A0A918NGE6_9ACTN</name>
<proteinExistence type="predicted"/>
<dbReference type="Proteomes" id="UP000645555">
    <property type="component" value="Unassembled WGS sequence"/>
</dbReference>